<feature type="non-terminal residue" evidence="7">
    <location>
        <position position="105"/>
    </location>
</feature>
<evidence type="ECO:0000313" key="8">
    <source>
        <dbReference type="Proteomes" id="UP000629438"/>
    </source>
</evidence>
<organism evidence="7 8">
    <name type="scientific">Tichodroma muraria</name>
    <dbReference type="NCBI Taxonomy" id="237442"/>
    <lineage>
        <taxon>Eukaryota</taxon>
        <taxon>Metazoa</taxon>
        <taxon>Chordata</taxon>
        <taxon>Craniata</taxon>
        <taxon>Vertebrata</taxon>
        <taxon>Euteleostomi</taxon>
        <taxon>Archelosauria</taxon>
        <taxon>Archosauria</taxon>
        <taxon>Dinosauria</taxon>
        <taxon>Saurischia</taxon>
        <taxon>Theropoda</taxon>
        <taxon>Coelurosauria</taxon>
        <taxon>Aves</taxon>
        <taxon>Neognathae</taxon>
        <taxon>Neoaves</taxon>
        <taxon>Telluraves</taxon>
        <taxon>Australaves</taxon>
        <taxon>Passeriformes</taxon>
        <taxon>Sittidae</taxon>
        <taxon>Tichodroma</taxon>
    </lineage>
</organism>
<dbReference type="PANTHER" id="PTHR23226:SF432">
    <property type="entry name" value="ZINC FINGER PROTEIN 418"/>
    <property type="match status" value="1"/>
</dbReference>
<keyword evidence="2" id="KW-0677">Repeat</keyword>
<evidence type="ECO:0000259" key="6">
    <source>
        <dbReference type="PROSITE" id="PS50157"/>
    </source>
</evidence>
<protein>
    <submittedName>
        <fullName evidence="7">ZN397 protein</fullName>
    </submittedName>
</protein>
<keyword evidence="8" id="KW-1185">Reference proteome</keyword>
<dbReference type="PROSITE" id="PS50157">
    <property type="entry name" value="ZINC_FINGER_C2H2_2"/>
    <property type="match status" value="3"/>
</dbReference>
<dbReference type="FunFam" id="3.30.160.60:FF:001684">
    <property type="entry name" value="zinc finger protein 33B-like"/>
    <property type="match status" value="1"/>
</dbReference>
<feature type="domain" description="C2H2-type" evidence="6">
    <location>
        <begin position="59"/>
        <end position="86"/>
    </location>
</feature>
<reference evidence="7" key="1">
    <citation type="submission" date="2019-09" db="EMBL/GenBank/DDBJ databases">
        <title>Bird 10,000 Genomes (B10K) Project - Family phase.</title>
        <authorList>
            <person name="Zhang G."/>
        </authorList>
    </citation>
    <scope>NUCLEOTIDE SEQUENCE</scope>
    <source>
        <strain evidence="7">B10K-DU-012-47</strain>
    </source>
</reference>
<dbReference type="FunFam" id="3.30.160.60:FF:000690">
    <property type="entry name" value="Zinc finger protein 354C"/>
    <property type="match status" value="1"/>
</dbReference>
<keyword evidence="1" id="KW-0479">Metal-binding</keyword>
<dbReference type="Gene3D" id="3.30.160.60">
    <property type="entry name" value="Classic Zinc Finger"/>
    <property type="match status" value="4"/>
</dbReference>
<dbReference type="GO" id="GO:0000981">
    <property type="term" value="F:DNA-binding transcription factor activity, RNA polymerase II-specific"/>
    <property type="evidence" value="ECO:0007669"/>
    <property type="project" value="TreeGrafter"/>
</dbReference>
<evidence type="ECO:0000256" key="3">
    <source>
        <dbReference type="ARBA" id="ARBA00022771"/>
    </source>
</evidence>
<dbReference type="Proteomes" id="UP000629438">
    <property type="component" value="Unassembled WGS sequence"/>
</dbReference>
<dbReference type="PANTHER" id="PTHR23226">
    <property type="entry name" value="ZINC FINGER AND SCAN DOMAIN-CONTAINING"/>
    <property type="match status" value="1"/>
</dbReference>
<dbReference type="GO" id="GO:0008270">
    <property type="term" value="F:zinc ion binding"/>
    <property type="evidence" value="ECO:0007669"/>
    <property type="project" value="UniProtKB-KW"/>
</dbReference>
<name>A0A850ZNF9_9PASS</name>
<proteinExistence type="predicted"/>
<keyword evidence="4" id="KW-0862">Zinc</keyword>
<dbReference type="EMBL" id="WAAG01095917">
    <property type="protein sequence ID" value="NWI07785.1"/>
    <property type="molecule type" value="Genomic_DNA"/>
</dbReference>
<dbReference type="SUPFAM" id="SSF57667">
    <property type="entry name" value="beta-beta-alpha zinc fingers"/>
    <property type="match status" value="2"/>
</dbReference>
<accession>A0A850ZNF9</accession>
<feature type="domain" description="C2H2-type" evidence="6">
    <location>
        <begin position="87"/>
        <end position="105"/>
    </location>
</feature>
<dbReference type="Pfam" id="PF00096">
    <property type="entry name" value="zf-C2H2"/>
    <property type="match status" value="2"/>
</dbReference>
<evidence type="ECO:0000256" key="1">
    <source>
        <dbReference type="ARBA" id="ARBA00022723"/>
    </source>
</evidence>
<dbReference type="AlphaFoldDB" id="A0A850ZNF9"/>
<dbReference type="SMART" id="SM00355">
    <property type="entry name" value="ZnF_C2H2"/>
    <property type="match status" value="3"/>
</dbReference>
<dbReference type="OrthoDB" id="8117402at2759"/>
<evidence type="ECO:0000256" key="5">
    <source>
        <dbReference type="PROSITE-ProRule" id="PRU00042"/>
    </source>
</evidence>
<dbReference type="InterPro" id="IPR036236">
    <property type="entry name" value="Znf_C2H2_sf"/>
</dbReference>
<dbReference type="GO" id="GO:0000978">
    <property type="term" value="F:RNA polymerase II cis-regulatory region sequence-specific DNA binding"/>
    <property type="evidence" value="ECO:0007669"/>
    <property type="project" value="TreeGrafter"/>
</dbReference>
<evidence type="ECO:0000256" key="2">
    <source>
        <dbReference type="ARBA" id="ARBA00022737"/>
    </source>
</evidence>
<gene>
    <name evidence="7" type="primary">Znf397_7</name>
    <name evidence="7" type="ORF">TICMUR_R09474</name>
</gene>
<evidence type="ECO:0000256" key="4">
    <source>
        <dbReference type="ARBA" id="ARBA00022833"/>
    </source>
</evidence>
<feature type="non-terminal residue" evidence="7">
    <location>
        <position position="1"/>
    </location>
</feature>
<sequence length="105" mass="12210">ELPYKCGECGKSFFECTKLIYHQRSHIGERPYKCDKCKRFRISSTLIRPQHIRTEKRPFCCTDCGMGFNSNCTLVRHWCIHAGERPYECPKCGKSFSQSSGLTQH</sequence>
<dbReference type="InterPro" id="IPR013087">
    <property type="entry name" value="Znf_C2H2_type"/>
</dbReference>
<feature type="domain" description="C2H2-type" evidence="6">
    <location>
        <begin position="4"/>
        <end position="31"/>
    </location>
</feature>
<keyword evidence="3 5" id="KW-0863">Zinc-finger</keyword>
<comment type="caution">
    <text evidence="7">The sequence shown here is derived from an EMBL/GenBank/DDBJ whole genome shotgun (WGS) entry which is preliminary data.</text>
</comment>
<evidence type="ECO:0000313" key="7">
    <source>
        <dbReference type="EMBL" id="NWI07785.1"/>
    </source>
</evidence>
<dbReference type="PROSITE" id="PS00028">
    <property type="entry name" value="ZINC_FINGER_C2H2_1"/>
    <property type="match status" value="2"/>
</dbReference>